<evidence type="ECO:0000313" key="1">
    <source>
        <dbReference type="EMBL" id="MCD2424406.1"/>
    </source>
</evidence>
<comment type="caution">
    <text evidence="1">The sequence shown here is derived from an EMBL/GenBank/DDBJ whole genome shotgun (WGS) entry which is preliminary data.</text>
</comment>
<organism evidence="1 2">
    <name type="scientific">Niabella pedocola</name>
    <dbReference type="NCBI Taxonomy" id="1752077"/>
    <lineage>
        <taxon>Bacteria</taxon>
        <taxon>Pseudomonadati</taxon>
        <taxon>Bacteroidota</taxon>
        <taxon>Chitinophagia</taxon>
        <taxon>Chitinophagales</taxon>
        <taxon>Chitinophagaceae</taxon>
        <taxon>Niabella</taxon>
    </lineage>
</organism>
<name>A0ABS8PTJ9_9BACT</name>
<dbReference type="EMBL" id="JAJNEC010000005">
    <property type="protein sequence ID" value="MCD2424406.1"/>
    <property type="molecule type" value="Genomic_DNA"/>
</dbReference>
<sequence>MENANTEIYFKHQRPLESLLRTKGYLGSFELTAKNIQFHHFGTLKECLHQALSYMEGKKITRTEFSLKTHAEYIGPENYKECQFQGTFDLEKGFVFTRLFIESKFPDETQQFQLRNNQEAPGKNAVIGRFRKPKPWGRQIRGDFKFRRRR</sequence>
<dbReference type="RefSeq" id="WP_231006207.1">
    <property type="nucleotide sequence ID" value="NZ_JAJNEC010000005.1"/>
</dbReference>
<protein>
    <submittedName>
        <fullName evidence="1">Uncharacterized protein</fullName>
    </submittedName>
</protein>
<keyword evidence="2" id="KW-1185">Reference proteome</keyword>
<reference evidence="1 2" key="1">
    <citation type="submission" date="2021-11" db="EMBL/GenBank/DDBJ databases">
        <title>Genomic of Niabella pedocola.</title>
        <authorList>
            <person name="Wu T."/>
        </authorList>
    </citation>
    <scope>NUCLEOTIDE SEQUENCE [LARGE SCALE GENOMIC DNA]</scope>
    <source>
        <strain evidence="1 2">JCM 31011</strain>
    </source>
</reference>
<proteinExistence type="predicted"/>
<gene>
    <name evidence="1" type="ORF">LQ567_16620</name>
</gene>
<evidence type="ECO:0000313" key="2">
    <source>
        <dbReference type="Proteomes" id="UP001199816"/>
    </source>
</evidence>
<dbReference type="Proteomes" id="UP001199816">
    <property type="component" value="Unassembled WGS sequence"/>
</dbReference>
<accession>A0ABS8PTJ9</accession>